<dbReference type="EMBL" id="UOGJ01000012">
    <property type="protein sequence ID" value="VAX34867.1"/>
    <property type="molecule type" value="Genomic_DNA"/>
</dbReference>
<reference evidence="1" key="1">
    <citation type="submission" date="2018-06" db="EMBL/GenBank/DDBJ databases">
        <authorList>
            <person name="Zhirakovskaya E."/>
        </authorList>
    </citation>
    <scope>NUCLEOTIDE SEQUENCE</scope>
</reference>
<sequence>MFSTLSKYYTGFFIEQAVGNNAFSYDERRNKRIYIPAVKIGGPEDLMEGRKVVFSEVYDGKEFNKAGLEKYIYFQKKDKHIFIFDNHNHAFFFGCVHWNWVN</sequence>
<protein>
    <submittedName>
        <fullName evidence="1">Uncharacterized protein</fullName>
    </submittedName>
</protein>
<evidence type="ECO:0000313" key="1">
    <source>
        <dbReference type="EMBL" id="VAX34867.1"/>
    </source>
</evidence>
<accession>A0A3B1E058</accession>
<proteinExistence type="predicted"/>
<organism evidence="1">
    <name type="scientific">hydrothermal vent metagenome</name>
    <dbReference type="NCBI Taxonomy" id="652676"/>
    <lineage>
        <taxon>unclassified sequences</taxon>
        <taxon>metagenomes</taxon>
        <taxon>ecological metagenomes</taxon>
    </lineage>
</organism>
<dbReference type="AlphaFoldDB" id="A0A3B1E058"/>
<gene>
    <name evidence="1" type="ORF">MNBD_UNCLBAC01-1537</name>
</gene>
<name>A0A3B1E058_9ZZZZ</name>